<protein>
    <recommendedName>
        <fullName evidence="1">N-acetyltransferase domain-containing protein</fullName>
    </recommendedName>
</protein>
<reference evidence="2" key="1">
    <citation type="journal article" date="2020" name="mSystems">
        <title>Genome- and Community-Level Interaction Insights into Carbon Utilization and Element Cycling Functions of Hydrothermarchaeota in Hydrothermal Sediment.</title>
        <authorList>
            <person name="Zhou Z."/>
            <person name="Liu Y."/>
            <person name="Xu W."/>
            <person name="Pan J."/>
            <person name="Luo Z.H."/>
            <person name="Li M."/>
        </authorList>
    </citation>
    <scope>NUCLEOTIDE SEQUENCE [LARGE SCALE GENOMIC DNA]</scope>
    <source>
        <strain evidence="2">HyVt-458</strain>
    </source>
</reference>
<dbReference type="Proteomes" id="UP000886339">
    <property type="component" value="Unassembled WGS sequence"/>
</dbReference>
<dbReference type="PROSITE" id="PS51186">
    <property type="entry name" value="GNAT"/>
    <property type="match status" value="1"/>
</dbReference>
<proteinExistence type="predicted"/>
<gene>
    <name evidence="2" type="ORF">ENJ12_07225</name>
</gene>
<dbReference type="Gene3D" id="3.40.630.30">
    <property type="match status" value="1"/>
</dbReference>
<accession>A0A831RXN6</accession>
<evidence type="ECO:0000313" key="2">
    <source>
        <dbReference type="EMBL" id="HEC06625.1"/>
    </source>
</evidence>
<dbReference type="SUPFAM" id="SSF55729">
    <property type="entry name" value="Acyl-CoA N-acyltransferases (Nat)"/>
    <property type="match status" value="1"/>
</dbReference>
<dbReference type="InterPro" id="IPR016181">
    <property type="entry name" value="Acyl_CoA_acyltransferase"/>
</dbReference>
<dbReference type="GO" id="GO:0016747">
    <property type="term" value="F:acyltransferase activity, transferring groups other than amino-acyl groups"/>
    <property type="evidence" value="ECO:0007669"/>
    <property type="project" value="InterPro"/>
</dbReference>
<comment type="caution">
    <text evidence="2">The sequence shown here is derived from an EMBL/GenBank/DDBJ whole genome shotgun (WGS) entry which is preliminary data.</text>
</comment>
<feature type="domain" description="N-acetyltransferase" evidence="1">
    <location>
        <begin position="17"/>
        <end position="178"/>
    </location>
</feature>
<dbReference type="AlphaFoldDB" id="A0A831RXN6"/>
<dbReference type="InterPro" id="IPR000182">
    <property type="entry name" value="GNAT_dom"/>
</dbReference>
<sequence>MPDRVVSNGCFYKICAGRVRVFRKADSSEIDAIHRLLIDEAAQGRFDHRLVEEPYRTGLRQNLQHIRKRGRRLDEELRAQLLVWENDAGEATGCVINSAIQAEYGNEIWMVAVFPEFRGQGQGHAMNSELLSFLHPRVDVFSRCAPQAQVYFRMNLRRGFLPLDTTAQGVRVMKLPKLGAAPDAPGTLHQQLEPFVEMPLR</sequence>
<organism evidence="2">
    <name type="scientific">Thiolapillus brandeum</name>
    <dbReference type="NCBI Taxonomy" id="1076588"/>
    <lineage>
        <taxon>Bacteria</taxon>
        <taxon>Pseudomonadati</taxon>
        <taxon>Pseudomonadota</taxon>
        <taxon>Gammaproteobacteria</taxon>
        <taxon>Chromatiales</taxon>
        <taxon>Sedimenticolaceae</taxon>
        <taxon>Thiolapillus</taxon>
    </lineage>
</organism>
<dbReference type="EMBL" id="DRLF01000253">
    <property type="protein sequence ID" value="HEC06625.1"/>
    <property type="molecule type" value="Genomic_DNA"/>
</dbReference>
<name>A0A831RXN6_9GAMM</name>
<evidence type="ECO:0000259" key="1">
    <source>
        <dbReference type="PROSITE" id="PS51186"/>
    </source>
</evidence>